<dbReference type="PANTHER" id="PTHR30161">
    <property type="entry name" value="FLAGELLAR EXPORT PROTEIN, MEMBRANE FLHA SUBUNIT-RELATED"/>
    <property type="match status" value="1"/>
</dbReference>
<dbReference type="NCBIfam" id="TIGR01398">
    <property type="entry name" value="FlhA"/>
    <property type="match status" value="1"/>
</dbReference>
<dbReference type="EMBL" id="UOGF01000060">
    <property type="protein sequence ID" value="VAX30438.1"/>
    <property type="molecule type" value="Genomic_DNA"/>
</dbReference>
<evidence type="ECO:0000256" key="6">
    <source>
        <dbReference type="ARBA" id="ARBA00023136"/>
    </source>
</evidence>
<dbReference type="InterPro" id="IPR001712">
    <property type="entry name" value="T3SS_FHIPEP"/>
</dbReference>
<dbReference type="Gene3D" id="1.10.8.540">
    <property type="entry name" value="FHIPEP family, domain 3"/>
    <property type="match status" value="1"/>
</dbReference>
<dbReference type="InterPro" id="IPR042193">
    <property type="entry name" value="FHIPEP_3"/>
</dbReference>
<evidence type="ECO:0000256" key="1">
    <source>
        <dbReference type="ARBA" id="ARBA00004651"/>
    </source>
</evidence>
<dbReference type="Gene3D" id="3.40.50.12790">
    <property type="entry name" value="FHIPEP family, domain 4"/>
    <property type="match status" value="1"/>
</dbReference>
<feature type="transmembrane region" description="Helical" evidence="7">
    <location>
        <begin position="294"/>
        <end position="327"/>
    </location>
</feature>
<keyword evidence="8" id="KW-0969">Cilium</keyword>
<keyword evidence="6 7" id="KW-0472">Membrane</keyword>
<dbReference type="InterPro" id="IPR042196">
    <property type="entry name" value="FHIPEP_4"/>
</dbReference>
<comment type="subcellular location">
    <subcellularLocation>
        <location evidence="1">Cell membrane</location>
        <topology evidence="1">Multi-pass membrane protein</topology>
    </subcellularLocation>
</comment>
<evidence type="ECO:0000256" key="5">
    <source>
        <dbReference type="ARBA" id="ARBA00022989"/>
    </source>
</evidence>
<sequence>MAQTLTQNASQNSPLDGTGKNGDIIMTFGVVGILLLMILPTPTIFLDLLLAFSISSALVILFVALHTVKPVEFSAFPSILLIITLFRLALNIATTRSILLNGNSGVGAAGKVIETFGSLMIGGNYAVGLVVFIILVVINFVVITKGAGRIAEVAARFMLDAMPGKQMSIDADLNAGMINEKEAKQRREDIAKEADFYGAMDGASKFVRGDAIAAILIILVNVIGGFVIGVLQKNMSIAIAAQNYTLLSIGDGLVGQIPALIISTASGIVVTRAASESNLGTDVTLQMLTHPRALMGAATIVFIFGMIPGLPHMAFFLLAAGIAFVGYSAQRAKEAAAAKPVSPEPDSDTAPNKDEWIVPLDLMELNVGYGLIPLVDQAQNGELLKRITAIRRQLALELGFVVPPIHIRDNLQIKPNEYLILVKGIEVSRGEVLPRHFLAMNPSGMEEHGIEGIPTQEPCFGLKALWVTEQEKDRAKMEGFTVVDVPSVIATHLTETIRSHAAELIGRQEVQHLLDRFANDNPKVVEELVPTLLPLGSVVKVLGNLLKERVAIRDLRTILETLADVAPMSKETGLLTEHCRQALSRTITKQYEDPDGKLYVISVNPRLDRMMSEAIQKDEQGGSLTLDPLIAQKIIMQIRRASEAVAMQGHHPVLMCSPMLRLHLRKLAERFIPNLVVLSSGEIATQAQLQSIETVDVTYED</sequence>
<feature type="transmembrane region" description="Helical" evidence="7">
    <location>
        <begin position="24"/>
        <end position="41"/>
    </location>
</feature>
<dbReference type="InterPro" id="IPR006301">
    <property type="entry name" value="FlhA"/>
</dbReference>
<organism evidence="8">
    <name type="scientific">hydrothermal vent metagenome</name>
    <dbReference type="NCBI Taxonomy" id="652676"/>
    <lineage>
        <taxon>unclassified sequences</taxon>
        <taxon>metagenomes</taxon>
        <taxon>ecological metagenomes</taxon>
    </lineage>
</organism>
<dbReference type="PRINTS" id="PR00949">
    <property type="entry name" value="TYPE3IMAPROT"/>
</dbReference>
<dbReference type="AlphaFoldDB" id="A0A3B1D360"/>
<dbReference type="GO" id="GO:0005886">
    <property type="term" value="C:plasma membrane"/>
    <property type="evidence" value="ECO:0007669"/>
    <property type="project" value="UniProtKB-SubCell"/>
</dbReference>
<reference evidence="8" key="1">
    <citation type="submission" date="2018-06" db="EMBL/GenBank/DDBJ databases">
        <authorList>
            <person name="Zhirakovskaya E."/>
        </authorList>
    </citation>
    <scope>NUCLEOTIDE SEQUENCE</scope>
</reference>
<keyword evidence="8" id="KW-0282">Flagellum</keyword>
<keyword evidence="3" id="KW-1003">Cell membrane</keyword>
<keyword evidence="4 7" id="KW-0812">Transmembrane</keyword>
<protein>
    <submittedName>
        <fullName evidence="8">Flagellar biosynthesis protein FlhA</fullName>
    </submittedName>
</protein>
<evidence type="ECO:0000256" key="2">
    <source>
        <dbReference type="ARBA" id="ARBA00008835"/>
    </source>
</evidence>
<evidence type="ECO:0000256" key="4">
    <source>
        <dbReference type="ARBA" id="ARBA00022692"/>
    </source>
</evidence>
<gene>
    <name evidence="8" type="ORF">MNBD_NITROSPIRAE01-704</name>
</gene>
<dbReference type="PIRSF" id="PIRSF005419">
    <property type="entry name" value="FlhA"/>
    <property type="match status" value="1"/>
</dbReference>
<dbReference type="InterPro" id="IPR042194">
    <property type="entry name" value="FHIPEP_1"/>
</dbReference>
<evidence type="ECO:0000256" key="3">
    <source>
        <dbReference type="ARBA" id="ARBA00022475"/>
    </source>
</evidence>
<comment type="similarity">
    <text evidence="2">Belongs to the FHIPEP (flagella/HR/invasion proteins export pore) family.</text>
</comment>
<keyword evidence="5 7" id="KW-1133">Transmembrane helix</keyword>
<feature type="transmembrane region" description="Helical" evidence="7">
    <location>
        <begin position="211"/>
        <end position="231"/>
    </location>
</feature>
<dbReference type="GO" id="GO:0044780">
    <property type="term" value="P:bacterial-type flagellum assembly"/>
    <property type="evidence" value="ECO:0007669"/>
    <property type="project" value="InterPro"/>
</dbReference>
<keyword evidence="8" id="KW-0966">Cell projection</keyword>
<name>A0A3B1D360_9ZZZZ</name>
<proteinExistence type="inferred from homology"/>
<dbReference type="GO" id="GO:0009306">
    <property type="term" value="P:protein secretion"/>
    <property type="evidence" value="ECO:0007669"/>
    <property type="project" value="InterPro"/>
</dbReference>
<dbReference type="PANTHER" id="PTHR30161:SF1">
    <property type="entry name" value="FLAGELLAR BIOSYNTHESIS PROTEIN FLHA-RELATED"/>
    <property type="match status" value="1"/>
</dbReference>
<evidence type="ECO:0000313" key="8">
    <source>
        <dbReference type="EMBL" id="VAX30438.1"/>
    </source>
</evidence>
<evidence type="ECO:0000256" key="7">
    <source>
        <dbReference type="SAM" id="Phobius"/>
    </source>
</evidence>
<dbReference type="Gene3D" id="3.40.30.60">
    <property type="entry name" value="FHIPEP family, domain 1"/>
    <property type="match status" value="1"/>
</dbReference>
<dbReference type="Pfam" id="PF00771">
    <property type="entry name" value="FHIPEP"/>
    <property type="match status" value="1"/>
</dbReference>
<feature type="transmembrane region" description="Helical" evidence="7">
    <location>
        <begin position="125"/>
        <end position="143"/>
    </location>
</feature>
<feature type="transmembrane region" description="Helical" evidence="7">
    <location>
        <begin position="48"/>
        <end position="67"/>
    </location>
</feature>
<accession>A0A3B1D360</accession>
<feature type="transmembrane region" description="Helical" evidence="7">
    <location>
        <begin position="73"/>
        <end position="90"/>
    </location>
</feature>